<feature type="region of interest" description="Disordered" evidence="5">
    <location>
        <begin position="585"/>
        <end position="609"/>
    </location>
</feature>
<keyword evidence="9" id="KW-1185">Reference proteome</keyword>
<dbReference type="CDD" id="cd07042">
    <property type="entry name" value="STAS_SulP_like_sulfate_transporter"/>
    <property type="match status" value="1"/>
</dbReference>
<feature type="region of interest" description="Disordered" evidence="5">
    <location>
        <begin position="636"/>
        <end position="741"/>
    </location>
</feature>
<evidence type="ECO:0000256" key="1">
    <source>
        <dbReference type="ARBA" id="ARBA00004141"/>
    </source>
</evidence>
<keyword evidence="4 6" id="KW-0472">Membrane</keyword>
<feature type="transmembrane region" description="Helical" evidence="6">
    <location>
        <begin position="358"/>
        <end position="375"/>
    </location>
</feature>
<dbReference type="EMBL" id="JACHGO010000004">
    <property type="protein sequence ID" value="MBB5143408.1"/>
    <property type="molecule type" value="Genomic_DNA"/>
</dbReference>
<feature type="transmembrane region" description="Helical" evidence="6">
    <location>
        <begin position="142"/>
        <end position="166"/>
    </location>
</feature>
<sequence length="741" mass="77754">MRLTGIFPFLTTLKTYSPRDFKADLMAAVTVTPMAVPQAMAYAIIAGVHPQYGIYACMLPVILAALWGSSRFMAAGPTNAISMVIFSTMATVSVGGVYISSMPEEVRMTYIFGLALFCGLIQVGMGLARLGDLANFISHSVMVAFTTGAALLIGMGQLKTVLGIPGPKQAGFFFQIFDVLHGLPQANYWCAALAGLTILLAISFKRISRRFPASLAALAVVTAIAWLFRADQYGVPLVGAIPSIIPPLSVPPAFDLAAVRDLFMPALALALLGTVESLAIGKQLASVKNDNFDGSQELIGQGLGNMAAGITSGIPGCGSFTRSALMVTSGGRTRMGTVFSGILALPMLFALAPFISWLPLPALGGILLIIAARMIDIEAIRLCLVATRIDRIVLSMTFASTLIFDLEKAIFIGVLLSLVLFIYKTAHPRVRRLRANDPLLRDAPAGLPEGIAVYVIEGTLFFGAIHELERQLYEEDEEPARLVVLHLSRVFWLDASGAHALSQFVERCYARSIPVILVVGSRAVSRILERTGILEHLSNGFVAETTNDGLRQAASLLDRVTCRDGQCVYPVPGLAVQAASSGATASSQAGIVTSSTGDGSEGEEEEPPVLNATEAGAAASTVPTQIDQMPLDVREEAKAEESHATGEASEADQADGASVEAAQSSSAPSRAGDDAPDLSGENAPGLAETQAAPQSGVTGMPDQVAEASITIVGPRPPAPFAGTDELQGPAMPAGESETPKK</sequence>
<dbReference type="InterPro" id="IPR002645">
    <property type="entry name" value="STAS_dom"/>
</dbReference>
<dbReference type="PROSITE" id="PS50801">
    <property type="entry name" value="STAS"/>
    <property type="match status" value="1"/>
</dbReference>
<comment type="subcellular location">
    <subcellularLocation>
        <location evidence="1">Membrane</location>
        <topology evidence="1">Multi-pass membrane protein</topology>
    </subcellularLocation>
</comment>
<evidence type="ECO:0000256" key="3">
    <source>
        <dbReference type="ARBA" id="ARBA00022989"/>
    </source>
</evidence>
<protein>
    <submittedName>
        <fullName evidence="8">SulP family sulfate permease</fullName>
    </submittedName>
</protein>
<feature type="domain" description="STAS" evidence="7">
    <location>
        <begin position="441"/>
        <end position="553"/>
    </location>
</feature>
<dbReference type="Pfam" id="PF00916">
    <property type="entry name" value="Sulfate_transp"/>
    <property type="match status" value="1"/>
</dbReference>
<feature type="compositionally biased region" description="Low complexity" evidence="5">
    <location>
        <begin position="585"/>
        <end position="598"/>
    </location>
</feature>
<dbReference type="Pfam" id="PF01740">
    <property type="entry name" value="STAS"/>
    <property type="match status" value="1"/>
</dbReference>
<feature type="transmembrane region" description="Helical" evidence="6">
    <location>
        <begin position="52"/>
        <end position="68"/>
    </location>
</feature>
<evidence type="ECO:0000256" key="2">
    <source>
        <dbReference type="ARBA" id="ARBA00022692"/>
    </source>
</evidence>
<dbReference type="SUPFAM" id="SSF52091">
    <property type="entry name" value="SpoIIaa-like"/>
    <property type="match status" value="1"/>
</dbReference>
<dbReference type="AlphaFoldDB" id="A0A7W8C0N2"/>
<evidence type="ECO:0000259" key="7">
    <source>
        <dbReference type="PROSITE" id="PS50801"/>
    </source>
</evidence>
<feature type="transmembrane region" description="Helical" evidence="6">
    <location>
        <begin position="80"/>
        <end position="99"/>
    </location>
</feature>
<dbReference type="InterPro" id="IPR011547">
    <property type="entry name" value="SLC26A/SulP_dom"/>
</dbReference>
<name>A0A7W8C0N2_9BACT</name>
<feature type="transmembrane region" description="Helical" evidence="6">
    <location>
        <begin position="211"/>
        <end position="228"/>
    </location>
</feature>
<keyword evidence="3 6" id="KW-1133">Transmembrane helix</keyword>
<dbReference type="RefSeq" id="WP_183718909.1">
    <property type="nucleotide sequence ID" value="NZ_JACHGO010000004.1"/>
</dbReference>
<organism evidence="8 9">
    <name type="scientific">Desulfovibrio intestinalis</name>
    <dbReference type="NCBI Taxonomy" id="58621"/>
    <lineage>
        <taxon>Bacteria</taxon>
        <taxon>Pseudomonadati</taxon>
        <taxon>Thermodesulfobacteriota</taxon>
        <taxon>Desulfovibrionia</taxon>
        <taxon>Desulfovibrionales</taxon>
        <taxon>Desulfovibrionaceae</taxon>
        <taxon>Desulfovibrio</taxon>
    </lineage>
</organism>
<dbReference type="InterPro" id="IPR001902">
    <property type="entry name" value="SLC26A/SulP_fam"/>
</dbReference>
<evidence type="ECO:0000256" key="5">
    <source>
        <dbReference type="SAM" id="MobiDB-lite"/>
    </source>
</evidence>
<dbReference type="GO" id="GO:0016020">
    <property type="term" value="C:membrane"/>
    <property type="evidence" value="ECO:0007669"/>
    <property type="project" value="UniProtKB-SubCell"/>
</dbReference>
<evidence type="ECO:0000313" key="8">
    <source>
        <dbReference type="EMBL" id="MBB5143408.1"/>
    </source>
</evidence>
<reference evidence="8 9" key="1">
    <citation type="submission" date="2020-08" db="EMBL/GenBank/DDBJ databases">
        <title>Genomic Encyclopedia of Type Strains, Phase IV (KMG-IV): sequencing the most valuable type-strain genomes for metagenomic binning, comparative biology and taxonomic classification.</title>
        <authorList>
            <person name="Goeker M."/>
        </authorList>
    </citation>
    <scope>NUCLEOTIDE SEQUENCE [LARGE SCALE GENOMIC DNA]</scope>
    <source>
        <strain evidence="8 9">DSM 11275</strain>
    </source>
</reference>
<dbReference type="Gene3D" id="3.30.750.24">
    <property type="entry name" value="STAS domain"/>
    <property type="match status" value="1"/>
</dbReference>
<keyword evidence="2 6" id="KW-0812">Transmembrane</keyword>
<accession>A0A7W8C0N2</accession>
<feature type="transmembrane region" description="Helical" evidence="6">
    <location>
        <begin position="25"/>
        <end position="46"/>
    </location>
</feature>
<feature type="transmembrane region" description="Helical" evidence="6">
    <location>
        <begin position="111"/>
        <end position="130"/>
    </location>
</feature>
<dbReference type="PANTHER" id="PTHR11814">
    <property type="entry name" value="SULFATE TRANSPORTER"/>
    <property type="match status" value="1"/>
</dbReference>
<feature type="transmembrane region" description="Helical" evidence="6">
    <location>
        <begin position="335"/>
        <end position="352"/>
    </location>
</feature>
<dbReference type="GO" id="GO:0055085">
    <property type="term" value="P:transmembrane transport"/>
    <property type="evidence" value="ECO:0007669"/>
    <property type="project" value="InterPro"/>
</dbReference>
<dbReference type="Proteomes" id="UP000539075">
    <property type="component" value="Unassembled WGS sequence"/>
</dbReference>
<gene>
    <name evidence="8" type="ORF">HNQ38_001505</name>
</gene>
<dbReference type="InterPro" id="IPR036513">
    <property type="entry name" value="STAS_dom_sf"/>
</dbReference>
<comment type="caution">
    <text evidence="8">The sequence shown here is derived from an EMBL/GenBank/DDBJ whole genome shotgun (WGS) entry which is preliminary data.</text>
</comment>
<evidence type="ECO:0000256" key="6">
    <source>
        <dbReference type="SAM" id="Phobius"/>
    </source>
</evidence>
<feature type="transmembrane region" description="Helical" evidence="6">
    <location>
        <begin position="186"/>
        <end position="204"/>
    </location>
</feature>
<evidence type="ECO:0000256" key="4">
    <source>
        <dbReference type="ARBA" id="ARBA00023136"/>
    </source>
</evidence>
<evidence type="ECO:0000313" key="9">
    <source>
        <dbReference type="Proteomes" id="UP000539075"/>
    </source>
</evidence>
<feature type="transmembrane region" description="Helical" evidence="6">
    <location>
        <begin position="262"/>
        <end position="281"/>
    </location>
</feature>
<feature type="transmembrane region" description="Helical" evidence="6">
    <location>
        <begin position="409"/>
        <end position="426"/>
    </location>
</feature>
<proteinExistence type="predicted"/>